<reference evidence="1 2" key="1">
    <citation type="submission" date="2024-03" db="EMBL/GenBank/DDBJ databases">
        <title>Novel Streptomyces species of biotechnological and ecological value are a feature of Machair soil.</title>
        <authorList>
            <person name="Prole J.R."/>
            <person name="Goodfellow M."/>
            <person name="Allenby N."/>
            <person name="Ward A.C."/>
        </authorList>
    </citation>
    <scope>NUCLEOTIDE SEQUENCE [LARGE SCALE GENOMIC DNA]</scope>
    <source>
        <strain evidence="1 2">MS1.HAVA.3</strain>
    </source>
</reference>
<evidence type="ECO:0000313" key="2">
    <source>
        <dbReference type="Proteomes" id="UP001382904"/>
    </source>
</evidence>
<dbReference type="InterPro" id="IPR011990">
    <property type="entry name" value="TPR-like_helical_dom_sf"/>
</dbReference>
<dbReference type="Pfam" id="PF14559">
    <property type="entry name" value="TPR_19"/>
    <property type="match status" value="1"/>
</dbReference>
<keyword evidence="2" id="KW-1185">Reference proteome</keyword>
<dbReference type="Gene3D" id="1.25.40.10">
    <property type="entry name" value="Tetratricopeptide repeat domain"/>
    <property type="match status" value="1"/>
</dbReference>
<gene>
    <name evidence="1" type="ORF">WKI68_38360</name>
</gene>
<accession>A0ABU8UDF9</accession>
<organism evidence="1 2">
    <name type="scientific">Streptomyces caledonius</name>
    <dbReference type="NCBI Taxonomy" id="3134107"/>
    <lineage>
        <taxon>Bacteria</taxon>
        <taxon>Bacillati</taxon>
        <taxon>Actinomycetota</taxon>
        <taxon>Actinomycetes</taxon>
        <taxon>Kitasatosporales</taxon>
        <taxon>Streptomycetaceae</taxon>
        <taxon>Streptomyces</taxon>
    </lineage>
</organism>
<name>A0ABU8UDF9_9ACTN</name>
<comment type="caution">
    <text evidence="1">The sequence shown here is derived from an EMBL/GenBank/DDBJ whole genome shotgun (WGS) entry which is preliminary data.</text>
</comment>
<evidence type="ECO:0000313" key="1">
    <source>
        <dbReference type="EMBL" id="MEJ8645516.1"/>
    </source>
</evidence>
<protein>
    <submittedName>
        <fullName evidence="1">Tetratricopeptide repeat protein</fullName>
    </submittedName>
</protein>
<dbReference type="SUPFAM" id="SSF48452">
    <property type="entry name" value="TPR-like"/>
    <property type="match status" value="1"/>
</dbReference>
<dbReference type="EMBL" id="JBBKAM010000004">
    <property type="protein sequence ID" value="MEJ8645516.1"/>
    <property type="molecule type" value="Genomic_DNA"/>
</dbReference>
<sequence>MDERLEAEGEVAVARLAIDSGDLSHAAVHLGDALTADPRHPDAYEALAELVAAAGGHTAALALFADDERSIGSVACVAQLHAAAGEWDPAVGSLAAVIGADPARPWAEVAWLADPALPGRLSPSAVAQAVARISRTLPEPLPAPLRDGVQPFYALVRACVAARPEHVLLNTMASTLARRFGDVADAVAWAERAQRAEAGHWQAVVLGAALRAAGRTDEALAVWEAEIARDPSDRELYVDVAELYRQTGRPAAGLAWLDRVLAAEPDHPKAGPAAFALRHAVDGGTAHLLALGDHLRTHPDHGYAAQLLDELCQDEPWLGHVHPASEASVNVLHQMLANPATARDHEIELLSSNLEAPSTRLAVRMGFPRSEIGYQSVSAPDPREPQYQVGVLLWEFGGAEGLDARPAVAPPSPEAAERVRQVAALSWAAPGAAYDHAVRLADLSAEDLLAVCVHPPLPREGDQGAYLLGRQPEMWVRAVQTFACLGLAHHRTDEPWEGSRRRALLLDLLFGPEDWTNEAAGFALLATAWVDPAVREDVGLRLADRMIAVSKAWQQRDATILASLCRLVLACPWLDPTFLAVAAKLLTAVVEFDARTRTTTSCAARR</sequence>
<proteinExistence type="predicted"/>
<dbReference type="Proteomes" id="UP001382904">
    <property type="component" value="Unassembled WGS sequence"/>
</dbReference>